<feature type="compositionally biased region" description="Basic residues" evidence="1">
    <location>
        <begin position="1"/>
        <end position="10"/>
    </location>
</feature>
<feature type="compositionally biased region" description="Basic and acidic residues" evidence="1">
    <location>
        <begin position="272"/>
        <end position="285"/>
    </location>
</feature>
<organism evidence="3 4">
    <name type="scientific">Cymbomonas tetramitiformis</name>
    <dbReference type="NCBI Taxonomy" id="36881"/>
    <lineage>
        <taxon>Eukaryota</taxon>
        <taxon>Viridiplantae</taxon>
        <taxon>Chlorophyta</taxon>
        <taxon>Pyramimonadophyceae</taxon>
        <taxon>Pyramimonadales</taxon>
        <taxon>Pyramimonadaceae</taxon>
        <taxon>Cymbomonas</taxon>
    </lineage>
</organism>
<dbReference type="EMBL" id="LGRX02012564">
    <property type="protein sequence ID" value="KAK3267189.1"/>
    <property type="molecule type" value="Genomic_DNA"/>
</dbReference>
<dbReference type="GO" id="GO:0016197">
    <property type="term" value="P:endosomal transport"/>
    <property type="evidence" value="ECO:0007669"/>
    <property type="project" value="TreeGrafter"/>
</dbReference>
<proteinExistence type="predicted"/>
<protein>
    <recommendedName>
        <fullName evidence="5">Methyltransferase FkbM domain-containing protein</fullName>
    </recommendedName>
</protein>
<evidence type="ECO:0000256" key="1">
    <source>
        <dbReference type="SAM" id="MobiDB-lite"/>
    </source>
</evidence>
<name>A0AAE0FWI3_9CHLO</name>
<feature type="transmembrane region" description="Helical" evidence="2">
    <location>
        <begin position="28"/>
        <end position="52"/>
    </location>
</feature>
<evidence type="ECO:0000256" key="2">
    <source>
        <dbReference type="SAM" id="Phobius"/>
    </source>
</evidence>
<comment type="caution">
    <text evidence="3">The sequence shown here is derived from an EMBL/GenBank/DDBJ whole genome shotgun (WGS) entry which is preliminary data.</text>
</comment>
<dbReference type="GO" id="GO:0005789">
    <property type="term" value="C:endoplasmic reticulum membrane"/>
    <property type="evidence" value="ECO:0007669"/>
    <property type="project" value="TreeGrafter"/>
</dbReference>
<keyword evidence="2" id="KW-0472">Membrane</keyword>
<dbReference type="GO" id="GO:0005886">
    <property type="term" value="C:plasma membrane"/>
    <property type="evidence" value="ECO:0007669"/>
    <property type="project" value="TreeGrafter"/>
</dbReference>
<feature type="region of interest" description="Disordered" evidence="1">
    <location>
        <begin position="266"/>
        <end position="285"/>
    </location>
</feature>
<evidence type="ECO:0000313" key="4">
    <source>
        <dbReference type="Proteomes" id="UP001190700"/>
    </source>
</evidence>
<dbReference type="GO" id="GO:0005794">
    <property type="term" value="C:Golgi apparatus"/>
    <property type="evidence" value="ECO:0007669"/>
    <property type="project" value="TreeGrafter"/>
</dbReference>
<dbReference type="PANTHER" id="PTHR34009:SF2">
    <property type="entry name" value="PROTEIN STAR"/>
    <property type="match status" value="1"/>
</dbReference>
<keyword evidence="2" id="KW-1133">Transmembrane helix</keyword>
<evidence type="ECO:0008006" key="5">
    <source>
        <dbReference type="Google" id="ProtNLM"/>
    </source>
</evidence>
<feature type="region of interest" description="Disordered" evidence="1">
    <location>
        <begin position="1"/>
        <end position="21"/>
    </location>
</feature>
<keyword evidence="4" id="KW-1185">Reference proteome</keyword>
<keyword evidence="2" id="KW-0812">Transmembrane</keyword>
<dbReference type="Proteomes" id="UP001190700">
    <property type="component" value="Unassembled WGS sequence"/>
</dbReference>
<dbReference type="GO" id="GO:0031902">
    <property type="term" value="C:late endosome membrane"/>
    <property type="evidence" value="ECO:0007669"/>
    <property type="project" value="TreeGrafter"/>
</dbReference>
<evidence type="ECO:0000313" key="3">
    <source>
        <dbReference type="EMBL" id="KAK3267189.1"/>
    </source>
</evidence>
<dbReference type="PANTHER" id="PTHR34009">
    <property type="entry name" value="PROTEIN STAR"/>
    <property type="match status" value="1"/>
</dbReference>
<dbReference type="AlphaFoldDB" id="A0AAE0FWI3"/>
<reference evidence="3 4" key="1">
    <citation type="journal article" date="2015" name="Genome Biol. Evol.">
        <title>Comparative Genomics of a Bacterivorous Green Alga Reveals Evolutionary Causalities and Consequences of Phago-Mixotrophic Mode of Nutrition.</title>
        <authorList>
            <person name="Burns J.A."/>
            <person name="Paasch A."/>
            <person name="Narechania A."/>
            <person name="Kim E."/>
        </authorList>
    </citation>
    <scope>NUCLEOTIDE SEQUENCE [LARGE SCALE GENOMIC DNA]</scope>
    <source>
        <strain evidence="3 4">PLY_AMNH</strain>
    </source>
</reference>
<dbReference type="InterPro" id="IPR053202">
    <property type="entry name" value="EGF_Rcpt_Signaling_Reg"/>
</dbReference>
<gene>
    <name evidence="3" type="ORF">CYMTET_24244</name>
</gene>
<accession>A0AAE0FWI3</accession>
<dbReference type="GO" id="GO:0006888">
    <property type="term" value="P:endoplasmic reticulum to Golgi vesicle-mediated transport"/>
    <property type="evidence" value="ECO:0007669"/>
    <property type="project" value="TreeGrafter"/>
</dbReference>
<sequence>MYSGTGHRRKDLLGGAPRQRSKSRDVSAVPSSCIWIFVLVVLAIPGVSYYFLHSRLVERYVALERAFHAEREQVTQLKTQVADLSKIKDSLSNAVQLLKELEKPKAGESMRPRIASSEPIYAPKYDRVVPKAIRGSAECATALEPFFGSTPDLYSSGVFKDRTHGVFVDVGAGDGVFQSKTHFYEQHLCWTGITVEPTPYEFEKLRTQRSKSTAVRLRLAASPLPGSSASPSSAGRAPCSFARAGLLTASRTVRRRGAVLPGTAATCARPRRSGEGTRDRGHERPAPAIWQGHMAPRPRAPGRGELAWAHGTAATSARPRRSGVGTWDLGHERPAPAIWRGRM</sequence>